<proteinExistence type="predicted"/>
<evidence type="ECO:0000313" key="2">
    <source>
        <dbReference type="EMBL" id="KAF6384943.1"/>
    </source>
</evidence>
<gene>
    <name evidence="2" type="ORF">mRhiFer1_008804</name>
</gene>
<sequence length="141" mass="14604">MGAAFGGHPAALGLRDAPILWRRPTEAEGGWPKCSPQARVALRPQEETAERPASAPLPRQGSFHAATRPADPATWARTRLRRRGLEGMGEAEMRTVGKPRVPPRRPLGSGGASAAPGRRRGAQLAVSAAGGGRAHGGAGPT</sequence>
<dbReference type="Proteomes" id="UP000585614">
    <property type="component" value="Unassembled WGS sequence"/>
</dbReference>
<evidence type="ECO:0000313" key="3">
    <source>
        <dbReference type="Proteomes" id="UP000585614"/>
    </source>
</evidence>
<protein>
    <submittedName>
        <fullName evidence="2">Uncharacterized protein</fullName>
    </submittedName>
</protein>
<comment type="caution">
    <text evidence="2">The sequence shown here is derived from an EMBL/GenBank/DDBJ whole genome shotgun (WGS) entry which is preliminary data.</text>
</comment>
<feature type="region of interest" description="Disordered" evidence="1">
    <location>
        <begin position="26"/>
        <end position="141"/>
    </location>
</feature>
<reference evidence="2 3" key="1">
    <citation type="journal article" date="2020" name="Nature">
        <title>Six reference-quality genomes reveal evolution of bat adaptations.</title>
        <authorList>
            <person name="Jebb D."/>
            <person name="Huang Z."/>
            <person name="Pippel M."/>
            <person name="Hughes G.M."/>
            <person name="Lavrichenko K."/>
            <person name="Devanna P."/>
            <person name="Winkler S."/>
            <person name="Jermiin L.S."/>
            <person name="Skirmuntt E.C."/>
            <person name="Katzourakis A."/>
            <person name="Burkitt-Gray L."/>
            <person name="Ray D.A."/>
            <person name="Sullivan K.A.M."/>
            <person name="Roscito J.G."/>
            <person name="Kirilenko B.M."/>
            <person name="Davalos L.M."/>
            <person name="Corthals A.P."/>
            <person name="Power M.L."/>
            <person name="Jones G."/>
            <person name="Ransome R.D."/>
            <person name="Dechmann D.K.N."/>
            <person name="Locatelli A.G."/>
            <person name="Puechmaille S.J."/>
            <person name="Fedrigo O."/>
            <person name="Jarvis E.D."/>
            <person name="Hiller M."/>
            <person name="Vernes S.C."/>
            <person name="Myers E.W."/>
            <person name="Teeling E.C."/>
        </authorList>
    </citation>
    <scope>NUCLEOTIDE SEQUENCE [LARGE SCALE GENOMIC DNA]</scope>
    <source>
        <strain evidence="2">MRhiFer1</strain>
        <tissue evidence="2">Lung</tissue>
    </source>
</reference>
<dbReference type="AlphaFoldDB" id="A0A7J8AEI2"/>
<name>A0A7J8AEI2_RHIFE</name>
<dbReference type="EMBL" id="JACAGC010000002">
    <property type="protein sequence ID" value="KAF6384943.1"/>
    <property type="molecule type" value="Genomic_DNA"/>
</dbReference>
<organism evidence="2 3">
    <name type="scientific">Rhinolophus ferrumequinum</name>
    <name type="common">Greater horseshoe bat</name>
    <dbReference type="NCBI Taxonomy" id="59479"/>
    <lineage>
        <taxon>Eukaryota</taxon>
        <taxon>Metazoa</taxon>
        <taxon>Chordata</taxon>
        <taxon>Craniata</taxon>
        <taxon>Vertebrata</taxon>
        <taxon>Euteleostomi</taxon>
        <taxon>Mammalia</taxon>
        <taxon>Eutheria</taxon>
        <taxon>Laurasiatheria</taxon>
        <taxon>Chiroptera</taxon>
        <taxon>Yinpterochiroptera</taxon>
        <taxon>Rhinolophoidea</taxon>
        <taxon>Rhinolophidae</taxon>
        <taxon>Rhinolophinae</taxon>
        <taxon>Rhinolophus</taxon>
    </lineage>
</organism>
<evidence type="ECO:0000256" key="1">
    <source>
        <dbReference type="SAM" id="MobiDB-lite"/>
    </source>
</evidence>
<accession>A0A7J8AEI2</accession>
<feature type="compositionally biased region" description="Gly residues" evidence="1">
    <location>
        <begin position="129"/>
        <end position="141"/>
    </location>
</feature>